<dbReference type="SUPFAM" id="SSF51182">
    <property type="entry name" value="RmlC-like cupins"/>
    <property type="match status" value="1"/>
</dbReference>
<evidence type="ECO:0000313" key="6">
    <source>
        <dbReference type="Proteomes" id="UP000523007"/>
    </source>
</evidence>
<keyword evidence="1" id="KW-0805">Transcription regulation</keyword>
<dbReference type="AlphaFoldDB" id="A0A7W7RCU3"/>
<dbReference type="GO" id="GO:0043565">
    <property type="term" value="F:sequence-specific DNA binding"/>
    <property type="evidence" value="ECO:0007669"/>
    <property type="project" value="InterPro"/>
</dbReference>
<dbReference type="Pfam" id="PF12833">
    <property type="entry name" value="HTH_18"/>
    <property type="match status" value="1"/>
</dbReference>
<dbReference type="Gene3D" id="1.10.10.60">
    <property type="entry name" value="Homeodomain-like"/>
    <property type="match status" value="1"/>
</dbReference>
<evidence type="ECO:0000313" key="5">
    <source>
        <dbReference type="EMBL" id="MBB4929574.1"/>
    </source>
</evidence>
<keyword evidence="6" id="KW-1185">Reference proteome</keyword>
<accession>A0A7W7RCU3</accession>
<dbReference type="PRINTS" id="PR00032">
    <property type="entry name" value="HTHARAC"/>
</dbReference>
<dbReference type="RefSeq" id="WP_184574170.1">
    <property type="nucleotide sequence ID" value="NZ_JACHJT010000001.1"/>
</dbReference>
<dbReference type="GO" id="GO:0003700">
    <property type="term" value="F:DNA-binding transcription factor activity"/>
    <property type="evidence" value="ECO:0007669"/>
    <property type="project" value="InterPro"/>
</dbReference>
<comment type="caution">
    <text evidence="5">The sequence shown here is derived from an EMBL/GenBank/DDBJ whole genome shotgun (WGS) entry which is preliminary data.</text>
</comment>
<dbReference type="PANTHER" id="PTHR46796">
    <property type="entry name" value="HTH-TYPE TRANSCRIPTIONAL ACTIVATOR RHAS-RELATED"/>
    <property type="match status" value="1"/>
</dbReference>
<reference evidence="5 6" key="1">
    <citation type="submission" date="2020-08" db="EMBL/GenBank/DDBJ databases">
        <title>Sequencing the genomes of 1000 actinobacteria strains.</title>
        <authorList>
            <person name="Klenk H.-P."/>
        </authorList>
    </citation>
    <scope>NUCLEOTIDE SEQUENCE [LARGE SCALE GENOMIC DNA]</scope>
    <source>
        <strain evidence="5 6">DSM 102030</strain>
    </source>
</reference>
<dbReference type="Proteomes" id="UP000523007">
    <property type="component" value="Unassembled WGS sequence"/>
</dbReference>
<dbReference type="InterPro" id="IPR050204">
    <property type="entry name" value="AraC_XylS_family_regulators"/>
</dbReference>
<dbReference type="PANTHER" id="PTHR46796:SF6">
    <property type="entry name" value="ARAC SUBFAMILY"/>
    <property type="match status" value="1"/>
</dbReference>
<organism evidence="5 6">
    <name type="scientific">Lipingzhangella halophila</name>
    <dbReference type="NCBI Taxonomy" id="1783352"/>
    <lineage>
        <taxon>Bacteria</taxon>
        <taxon>Bacillati</taxon>
        <taxon>Actinomycetota</taxon>
        <taxon>Actinomycetes</taxon>
        <taxon>Streptosporangiales</taxon>
        <taxon>Nocardiopsidaceae</taxon>
        <taxon>Lipingzhangella</taxon>
    </lineage>
</organism>
<dbReference type="InterPro" id="IPR020449">
    <property type="entry name" value="Tscrpt_reg_AraC-type_HTH"/>
</dbReference>
<dbReference type="SMART" id="SM00342">
    <property type="entry name" value="HTH_ARAC"/>
    <property type="match status" value="1"/>
</dbReference>
<protein>
    <submittedName>
        <fullName evidence="5">AraC-like DNA-binding protein</fullName>
    </submittedName>
</protein>
<dbReference type="InterPro" id="IPR009057">
    <property type="entry name" value="Homeodomain-like_sf"/>
</dbReference>
<evidence type="ECO:0000256" key="1">
    <source>
        <dbReference type="ARBA" id="ARBA00023015"/>
    </source>
</evidence>
<dbReference type="SUPFAM" id="SSF46689">
    <property type="entry name" value="Homeodomain-like"/>
    <property type="match status" value="1"/>
</dbReference>
<dbReference type="PROSITE" id="PS01124">
    <property type="entry name" value="HTH_ARAC_FAMILY_2"/>
    <property type="match status" value="1"/>
</dbReference>
<name>A0A7W7RCU3_9ACTN</name>
<evidence type="ECO:0000259" key="4">
    <source>
        <dbReference type="PROSITE" id="PS01124"/>
    </source>
</evidence>
<dbReference type="InterPro" id="IPR035418">
    <property type="entry name" value="AraC-bd_2"/>
</dbReference>
<keyword evidence="2 5" id="KW-0238">DNA-binding</keyword>
<dbReference type="Pfam" id="PF14525">
    <property type="entry name" value="AraC_binding_2"/>
    <property type="match status" value="1"/>
</dbReference>
<dbReference type="InterPro" id="IPR018060">
    <property type="entry name" value="HTH_AraC"/>
</dbReference>
<feature type="domain" description="HTH araC/xylS-type" evidence="4">
    <location>
        <begin position="217"/>
        <end position="318"/>
    </location>
</feature>
<evidence type="ECO:0000256" key="2">
    <source>
        <dbReference type="ARBA" id="ARBA00023125"/>
    </source>
</evidence>
<keyword evidence="3" id="KW-0804">Transcription</keyword>
<sequence>MLPTLPERATQPVTSFVAHTFDDWQRRMSARFVRLRLSTDRPEGFHGRVLGRDFNGISLARISARAHEVARLPSLISAEERRYVKFSLQLRGSSLVAQDGREAVLGAGDMAVYDTGRPYRVVCGDDAENLVVVFPAETLTLPATALSTVTAARITGSRGVGSVVGSLFRQLGDSLHTLPDSTGTRLVHQAVDLVDTLLRTELEPRAGRGEPAYGVLAQVKQYIEENLGDPTLGPANIARAHSISVRYLHSLFESEGATVSTSIKRRRLERCRRDLLDPANREATVTAIASRWGFVESAHFSRVFKQRFGVPPSAYRSRYAG</sequence>
<evidence type="ECO:0000256" key="3">
    <source>
        <dbReference type="ARBA" id="ARBA00023163"/>
    </source>
</evidence>
<dbReference type="InterPro" id="IPR011051">
    <property type="entry name" value="RmlC_Cupin_sf"/>
</dbReference>
<gene>
    <name evidence="5" type="ORF">F4561_000394</name>
</gene>
<dbReference type="EMBL" id="JACHJT010000001">
    <property type="protein sequence ID" value="MBB4929574.1"/>
    <property type="molecule type" value="Genomic_DNA"/>
</dbReference>
<proteinExistence type="predicted"/>